<proteinExistence type="inferred from homology"/>
<dbReference type="Pfam" id="PF04963">
    <property type="entry name" value="Sigma54_CBD"/>
    <property type="match status" value="1"/>
</dbReference>
<comment type="function">
    <text evidence="9">Sigma factors are initiation factors that promote the attachment of RNA polymerase to specific initiation sites and are then released.</text>
</comment>
<dbReference type="GO" id="GO:0016987">
    <property type="term" value="F:sigma factor activity"/>
    <property type="evidence" value="ECO:0007669"/>
    <property type="project" value="UniProtKB-KW"/>
</dbReference>
<comment type="caution">
    <text evidence="13">The sequence shown here is derived from an EMBL/GenBank/DDBJ whole genome shotgun (WGS) entry which is preliminary data.</text>
</comment>
<evidence type="ECO:0000256" key="2">
    <source>
        <dbReference type="ARBA" id="ARBA00022478"/>
    </source>
</evidence>
<evidence type="ECO:0000256" key="9">
    <source>
        <dbReference type="PIRNR" id="PIRNR000774"/>
    </source>
</evidence>
<evidence type="ECO:0000256" key="7">
    <source>
        <dbReference type="ARBA" id="ARBA00023125"/>
    </source>
</evidence>
<dbReference type="Gene3D" id="1.10.10.60">
    <property type="entry name" value="Homeodomain-like"/>
    <property type="match status" value="1"/>
</dbReference>
<feature type="compositionally biased region" description="Polar residues" evidence="10">
    <location>
        <begin position="77"/>
        <end position="101"/>
    </location>
</feature>
<dbReference type="PANTHER" id="PTHR32248">
    <property type="entry name" value="RNA POLYMERASE SIGMA-54 FACTOR"/>
    <property type="match status" value="1"/>
</dbReference>
<evidence type="ECO:0000259" key="12">
    <source>
        <dbReference type="Pfam" id="PF04963"/>
    </source>
</evidence>
<dbReference type="GO" id="GO:0016779">
    <property type="term" value="F:nucleotidyltransferase activity"/>
    <property type="evidence" value="ECO:0007669"/>
    <property type="project" value="UniProtKB-KW"/>
</dbReference>
<evidence type="ECO:0000256" key="5">
    <source>
        <dbReference type="ARBA" id="ARBA00023015"/>
    </source>
</evidence>
<dbReference type="Pfam" id="PF00309">
    <property type="entry name" value="Sigma54_AID"/>
    <property type="match status" value="1"/>
</dbReference>
<name>A0A0H2MIY5_9PROT</name>
<dbReference type="PANTHER" id="PTHR32248:SF4">
    <property type="entry name" value="RNA POLYMERASE SIGMA-54 FACTOR"/>
    <property type="match status" value="1"/>
</dbReference>
<dbReference type="PROSITE" id="PS00717">
    <property type="entry name" value="SIGMA54_1"/>
    <property type="match status" value="1"/>
</dbReference>
<evidence type="ECO:0000259" key="11">
    <source>
        <dbReference type="Pfam" id="PF04552"/>
    </source>
</evidence>
<keyword evidence="6 9" id="KW-0731">Sigma factor</keyword>
<organism evidence="13 14">
    <name type="scientific">Kiloniella spongiae</name>
    <dbReference type="NCBI Taxonomy" id="1489064"/>
    <lineage>
        <taxon>Bacteria</taxon>
        <taxon>Pseudomonadati</taxon>
        <taxon>Pseudomonadota</taxon>
        <taxon>Alphaproteobacteria</taxon>
        <taxon>Rhodospirillales</taxon>
        <taxon>Kiloniellaceae</taxon>
        <taxon>Kiloniella</taxon>
    </lineage>
</organism>
<comment type="similarity">
    <text evidence="1 9">Belongs to the sigma-54 factor family.</text>
</comment>
<dbReference type="InterPro" id="IPR007046">
    <property type="entry name" value="RNA_pol_sigma_54_core-bd"/>
</dbReference>
<dbReference type="PROSITE" id="PS00718">
    <property type="entry name" value="SIGMA54_2"/>
    <property type="match status" value="1"/>
</dbReference>
<dbReference type="AlphaFoldDB" id="A0A0H2MIY5"/>
<evidence type="ECO:0000256" key="1">
    <source>
        <dbReference type="ARBA" id="ARBA00008798"/>
    </source>
</evidence>
<dbReference type="Pfam" id="PF04552">
    <property type="entry name" value="Sigma54_DBD"/>
    <property type="match status" value="1"/>
</dbReference>
<keyword evidence="3 9" id="KW-0808">Transferase</keyword>
<dbReference type="InterPro" id="IPR038709">
    <property type="entry name" value="RpoN_core-bd_sf"/>
</dbReference>
<reference evidence="13 14" key="1">
    <citation type="submission" date="2015-03" db="EMBL/GenBank/DDBJ databases">
        <title>Genome Sequence of Kiloniella spongiae MEBiC09566, isolated from a marine sponge.</title>
        <authorList>
            <person name="Shao Z."/>
            <person name="Wang L."/>
            <person name="Li X."/>
        </authorList>
    </citation>
    <scope>NUCLEOTIDE SEQUENCE [LARGE SCALE GENOMIC DNA]</scope>
    <source>
        <strain evidence="13 14">MEBiC09566</strain>
    </source>
</reference>
<dbReference type="Gene3D" id="1.10.10.1330">
    <property type="entry name" value="RNA polymerase sigma-54 factor, core-binding domain"/>
    <property type="match status" value="1"/>
</dbReference>
<evidence type="ECO:0000256" key="10">
    <source>
        <dbReference type="SAM" id="MobiDB-lite"/>
    </source>
</evidence>
<feature type="domain" description="RNA polymerase sigma factor 54 core-binding" evidence="12">
    <location>
        <begin position="143"/>
        <end position="330"/>
    </location>
</feature>
<keyword evidence="14" id="KW-1185">Reference proteome</keyword>
<dbReference type="PATRIC" id="fig|1489064.4.peg.1546"/>
<dbReference type="NCBIfam" id="NF009118">
    <property type="entry name" value="PRK12469.1"/>
    <property type="match status" value="1"/>
</dbReference>
<evidence type="ECO:0000256" key="4">
    <source>
        <dbReference type="ARBA" id="ARBA00022695"/>
    </source>
</evidence>
<dbReference type="STRING" id="1489064.WH96_03085"/>
<keyword evidence="2 9" id="KW-0240">DNA-directed RNA polymerase</keyword>
<gene>
    <name evidence="13" type="ORF">WH96_03085</name>
</gene>
<feature type="region of interest" description="Disordered" evidence="10">
    <location>
        <begin position="46"/>
        <end position="65"/>
    </location>
</feature>
<dbReference type="OrthoDB" id="9814402at2"/>
<accession>A0A0H2MIY5</accession>
<evidence type="ECO:0000256" key="8">
    <source>
        <dbReference type="ARBA" id="ARBA00023163"/>
    </source>
</evidence>
<dbReference type="NCBIfam" id="NF004596">
    <property type="entry name" value="PRK05932.1-3"/>
    <property type="match status" value="1"/>
</dbReference>
<feature type="region of interest" description="Disordered" evidence="10">
    <location>
        <begin position="71"/>
        <end position="121"/>
    </location>
</feature>
<dbReference type="GO" id="GO:0000428">
    <property type="term" value="C:DNA-directed RNA polymerase complex"/>
    <property type="evidence" value="ECO:0007669"/>
    <property type="project" value="UniProtKB-KW"/>
</dbReference>
<dbReference type="GO" id="GO:0003677">
    <property type="term" value="F:DNA binding"/>
    <property type="evidence" value="ECO:0007669"/>
    <property type="project" value="UniProtKB-KW"/>
</dbReference>
<protein>
    <recommendedName>
        <fullName evidence="9">RNA polymerase sigma-54 factor</fullName>
    </recommendedName>
</protein>
<dbReference type="PIRSF" id="PIRSF000774">
    <property type="entry name" value="RpoN"/>
    <property type="match status" value="1"/>
</dbReference>
<evidence type="ECO:0000256" key="6">
    <source>
        <dbReference type="ARBA" id="ARBA00023082"/>
    </source>
</evidence>
<evidence type="ECO:0000313" key="13">
    <source>
        <dbReference type="EMBL" id="KLN62489.1"/>
    </source>
</evidence>
<keyword evidence="5 9" id="KW-0805">Transcription regulation</keyword>
<dbReference type="PRINTS" id="PR00045">
    <property type="entry name" value="SIGMA54FCT"/>
</dbReference>
<dbReference type="GO" id="GO:0006352">
    <property type="term" value="P:DNA-templated transcription initiation"/>
    <property type="evidence" value="ECO:0007669"/>
    <property type="project" value="InterPro"/>
</dbReference>
<dbReference type="GO" id="GO:0001216">
    <property type="term" value="F:DNA-binding transcription activator activity"/>
    <property type="evidence" value="ECO:0007669"/>
    <property type="project" value="InterPro"/>
</dbReference>
<keyword evidence="8 9" id="KW-0804">Transcription</keyword>
<dbReference type="PROSITE" id="PS50044">
    <property type="entry name" value="SIGMA54_3"/>
    <property type="match status" value="1"/>
</dbReference>
<dbReference type="NCBIfam" id="TIGR02395">
    <property type="entry name" value="rpoN_sigma"/>
    <property type="match status" value="1"/>
</dbReference>
<dbReference type="InterPro" id="IPR007634">
    <property type="entry name" value="RNA_pol_sigma_54_DNA-bd"/>
</dbReference>
<dbReference type="RefSeq" id="WP_047762610.1">
    <property type="nucleotide sequence ID" value="NZ_LAQL01000002.1"/>
</dbReference>
<dbReference type="EMBL" id="LAQL01000002">
    <property type="protein sequence ID" value="KLN62489.1"/>
    <property type="molecule type" value="Genomic_DNA"/>
</dbReference>
<dbReference type="InterPro" id="IPR000394">
    <property type="entry name" value="RNA_pol_sigma_54"/>
</dbReference>
<keyword evidence="4 9" id="KW-0548">Nucleotidyltransferase</keyword>
<evidence type="ECO:0000256" key="3">
    <source>
        <dbReference type="ARBA" id="ARBA00022679"/>
    </source>
</evidence>
<feature type="compositionally biased region" description="Polar residues" evidence="10">
    <location>
        <begin position="110"/>
        <end position="121"/>
    </location>
</feature>
<dbReference type="Proteomes" id="UP000035444">
    <property type="component" value="Unassembled WGS sequence"/>
</dbReference>
<feature type="domain" description="RNA polymerase sigma factor 54 DNA-binding" evidence="11">
    <location>
        <begin position="345"/>
        <end position="503"/>
    </location>
</feature>
<keyword evidence="7 9" id="KW-0238">DNA-binding</keyword>
<evidence type="ECO:0000313" key="14">
    <source>
        <dbReference type="Proteomes" id="UP000035444"/>
    </source>
</evidence>
<sequence>MAISQRLELRQSQSLVMTPQLQQAIKLLQLSNIELAEYVQQEVEQNPLLDRDDGTQNATLVDTDSTDLHSAAAAPSENENQQPDSLELSNAETLPDNNQAPLDNDFDNYYDSSPDNQWNDQDTAFSSWGAGGNTRFDDAEYSLENRLRDTVTLRDHLREQLQMEVDEPTERLIGVHLIDHVDEAGYMKASLDEISDQLGCPLDLVESVLQTLQSFDPVGICARDLGECLAIQLAEQNRLDPAIQALLDNLELLAKRDLKGLKQVCGVDEEDITDMIAEIRALNPRPAATFDTSDVETVIPEVIIKSDNAGGWRIELNNDALPKVLINNKYHGTVSDLARTKEDKSYISEQLQSANWLIKALHQRATTVLKVATEIVRQQDGFLQKGVQALKPLTLKDIAEVIEMHESTVSRVTSNKYMVTPRGTFEMKYFFTSSISGGDGDAHSSEAVRDRIKNLIDQEDAKKILSDDALVTKLKAEGIDIARRTVAKYREALGIPSSVQRRREKKLSF</sequence>